<evidence type="ECO:0000313" key="3">
    <source>
        <dbReference type="Proteomes" id="UP000594800"/>
    </source>
</evidence>
<evidence type="ECO:0000313" key="2">
    <source>
        <dbReference type="EMBL" id="QPH55791.1"/>
    </source>
</evidence>
<dbReference type="RefSeq" id="WP_196105053.1">
    <property type="nucleotide sequence ID" value="NZ_CP064942.1"/>
</dbReference>
<dbReference type="InterPro" id="IPR050789">
    <property type="entry name" value="Diverse_Enzym_Activities"/>
</dbReference>
<feature type="domain" description="Beta-lactamase-related" evidence="1">
    <location>
        <begin position="46"/>
        <end position="324"/>
    </location>
</feature>
<dbReference type="Proteomes" id="UP000594800">
    <property type="component" value="Chromosome"/>
</dbReference>
<sequence>MTRMTRRTLLATGAAGLALRPVVAQESTRFAAALDRAQELDQLRCLVIAQGGEIVRAEAFRGPGPDRPVNVKSVSKTIVSSVLGAAVDREIVEVDTTLGEVMPRLIPAAADPGVPDITLADLVTLRGGLERTSGSGYGPWVASSNWISYALSRPMVAEPGARFLYSTGSTHLLGVALAEAADQSLLALARDWIGAPLGVEIPAWTRDPQGYYLGGNEMAVAPLDLVRFGEMYRQGGALDGTRVLSAEWVEASWTPRTRSPFSRHNYGYGWFLAETSGFRVNYARGYGGQMVYVVPELELTVVITSDPTRPARSAGYGGTLNRLLAELIVPEVA</sequence>
<dbReference type="EMBL" id="CP064942">
    <property type="protein sequence ID" value="QPH55791.1"/>
    <property type="molecule type" value="Genomic_DNA"/>
</dbReference>
<evidence type="ECO:0000259" key="1">
    <source>
        <dbReference type="Pfam" id="PF00144"/>
    </source>
</evidence>
<name>A0A7S9QF18_9RHOB</name>
<keyword evidence="2" id="KW-0378">Hydrolase</keyword>
<dbReference type="InterPro" id="IPR001466">
    <property type="entry name" value="Beta-lactam-related"/>
</dbReference>
<dbReference type="AlphaFoldDB" id="A0A7S9QF18"/>
<dbReference type="Pfam" id="PF00144">
    <property type="entry name" value="Beta-lactamase"/>
    <property type="match status" value="1"/>
</dbReference>
<dbReference type="PROSITE" id="PS51318">
    <property type="entry name" value="TAT"/>
    <property type="match status" value="1"/>
</dbReference>
<protein>
    <submittedName>
        <fullName evidence="2">Serine hydrolase</fullName>
    </submittedName>
</protein>
<organism evidence="2 3">
    <name type="scientific">Pontivivens ytuae</name>
    <dbReference type="NCBI Taxonomy" id="2789856"/>
    <lineage>
        <taxon>Bacteria</taxon>
        <taxon>Pseudomonadati</taxon>
        <taxon>Pseudomonadota</taxon>
        <taxon>Alphaproteobacteria</taxon>
        <taxon>Rhodobacterales</taxon>
        <taxon>Paracoccaceae</taxon>
        <taxon>Pontivivens</taxon>
    </lineage>
</organism>
<keyword evidence="3" id="KW-1185">Reference proteome</keyword>
<dbReference type="SUPFAM" id="SSF56601">
    <property type="entry name" value="beta-lactamase/transpeptidase-like"/>
    <property type="match status" value="1"/>
</dbReference>
<dbReference type="KEGG" id="poz:I0K15_08750"/>
<accession>A0A7S9QF18</accession>
<dbReference type="InterPro" id="IPR012338">
    <property type="entry name" value="Beta-lactam/transpept-like"/>
</dbReference>
<dbReference type="PANTHER" id="PTHR43283:SF7">
    <property type="entry name" value="BETA-LACTAMASE-RELATED DOMAIN-CONTAINING PROTEIN"/>
    <property type="match status" value="1"/>
</dbReference>
<gene>
    <name evidence="2" type="ORF">I0K15_08750</name>
</gene>
<reference evidence="2 3" key="1">
    <citation type="submission" date="2020-11" db="EMBL/GenBank/DDBJ databases">
        <title>Description of Pontivivens ytuae sp. nov. isolated from deep sea sediment of Mariana Trench.</title>
        <authorList>
            <person name="Wang Z."/>
            <person name="Sun Q.-L."/>
            <person name="Xu X.-D."/>
            <person name="Tang Y.-Z."/>
            <person name="Zhang J."/>
        </authorList>
    </citation>
    <scope>NUCLEOTIDE SEQUENCE [LARGE SCALE GENOMIC DNA]</scope>
    <source>
        <strain evidence="2 3">MT2928</strain>
    </source>
</reference>
<dbReference type="Gene3D" id="3.40.710.10">
    <property type="entry name" value="DD-peptidase/beta-lactamase superfamily"/>
    <property type="match status" value="1"/>
</dbReference>
<dbReference type="InterPro" id="IPR006311">
    <property type="entry name" value="TAT_signal"/>
</dbReference>
<dbReference type="GO" id="GO:0016787">
    <property type="term" value="F:hydrolase activity"/>
    <property type="evidence" value="ECO:0007669"/>
    <property type="project" value="UniProtKB-KW"/>
</dbReference>
<dbReference type="PANTHER" id="PTHR43283">
    <property type="entry name" value="BETA-LACTAMASE-RELATED"/>
    <property type="match status" value="1"/>
</dbReference>
<proteinExistence type="predicted"/>